<sequence>MARGEAPMVPDVEFESYYGRQIIKTPTWKTPDVPLYLFLGGLAGCSAVLAEGAALSGRPELERVTRLAAAGGAAAGTVALVHDLGRPERFLNMLRVLKPTSPLSVGSFILAPFSALSGAAAASHVTGLLPRLGRLAGVGAGVLGPPLATYTAALLGNTVVPAWHEAHRELPFVFGGSGAQAAGGLAMMLVPLDQAGPARRMALAGAAVEIAAAESIVLRRGLVAEPYQVGTPGRLMRIARNGTAAASAATLLLGRRSRLASAVAGATYVAASVTTRFGIFEAGLASARDPKYTVVPQRERLARQDGSAKMSR</sequence>
<keyword evidence="4 7" id="KW-0812">Transmembrane</keyword>
<dbReference type="Gene3D" id="1.20.1630.10">
    <property type="entry name" value="Formate dehydrogenase/DMSO reductase domain"/>
    <property type="match status" value="1"/>
</dbReference>
<evidence type="ECO:0008006" key="10">
    <source>
        <dbReference type="Google" id="ProtNLM"/>
    </source>
</evidence>
<proteinExistence type="inferred from homology"/>
<evidence type="ECO:0000256" key="6">
    <source>
        <dbReference type="ARBA" id="ARBA00023136"/>
    </source>
</evidence>
<accession>A0A7W4VYN2</accession>
<evidence type="ECO:0000256" key="2">
    <source>
        <dbReference type="ARBA" id="ARBA00008929"/>
    </source>
</evidence>
<evidence type="ECO:0000256" key="7">
    <source>
        <dbReference type="SAM" id="Phobius"/>
    </source>
</evidence>
<feature type="transmembrane region" description="Helical" evidence="7">
    <location>
        <begin position="172"/>
        <end position="192"/>
    </location>
</feature>
<dbReference type="InterPro" id="IPR005614">
    <property type="entry name" value="NrfD-like"/>
</dbReference>
<dbReference type="EMBL" id="JACHWR010000003">
    <property type="protein sequence ID" value="MBB3044145.1"/>
    <property type="molecule type" value="Genomic_DNA"/>
</dbReference>
<keyword evidence="9" id="KW-1185">Reference proteome</keyword>
<feature type="transmembrane region" description="Helical" evidence="7">
    <location>
        <begin position="105"/>
        <end position="123"/>
    </location>
</feature>
<feature type="transmembrane region" description="Helical" evidence="7">
    <location>
        <begin position="35"/>
        <end position="55"/>
    </location>
</feature>
<evidence type="ECO:0000256" key="3">
    <source>
        <dbReference type="ARBA" id="ARBA00022475"/>
    </source>
</evidence>
<evidence type="ECO:0000256" key="5">
    <source>
        <dbReference type="ARBA" id="ARBA00022989"/>
    </source>
</evidence>
<dbReference type="GO" id="GO:0005886">
    <property type="term" value="C:plasma membrane"/>
    <property type="evidence" value="ECO:0007669"/>
    <property type="project" value="UniProtKB-SubCell"/>
</dbReference>
<evidence type="ECO:0000313" key="9">
    <source>
        <dbReference type="Proteomes" id="UP000589626"/>
    </source>
</evidence>
<dbReference type="RefSeq" id="WP_221200075.1">
    <property type="nucleotide sequence ID" value="NZ_JACHWR010000003.1"/>
</dbReference>
<reference evidence="8 9" key="1">
    <citation type="submission" date="2020-08" db="EMBL/GenBank/DDBJ databases">
        <title>Sequencing the genomes of 1000 actinobacteria strains.</title>
        <authorList>
            <person name="Klenk H.-P."/>
        </authorList>
    </citation>
    <scope>NUCLEOTIDE SEQUENCE [LARGE SCALE GENOMIC DNA]</scope>
    <source>
        <strain evidence="8 9">DSM 105498</strain>
    </source>
</reference>
<evidence type="ECO:0000313" key="8">
    <source>
        <dbReference type="EMBL" id="MBB3044145.1"/>
    </source>
</evidence>
<protein>
    <recommendedName>
        <fullName evidence="10">Polysulfide reductase</fullName>
    </recommendedName>
</protein>
<comment type="caution">
    <text evidence="8">The sequence shown here is derived from an EMBL/GenBank/DDBJ whole genome shotgun (WGS) entry which is preliminary data.</text>
</comment>
<feature type="transmembrane region" description="Helical" evidence="7">
    <location>
        <begin position="135"/>
        <end position="160"/>
    </location>
</feature>
<comment type="similarity">
    <text evidence="2">Belongs to the NrfD family.</text>
</comment>
<dbReference type="Pfam" id="PF03916">
    <property type="entry name" value="NrfD"/>
    <property type="match status" value="1"/>
</dbReference>
<feature type="transmembrane region" description="Helical" evidence="7">
    <location>
        <begin position="67"/>
        <end position="85"/>
    </location>
</feature>
<dbReference type="Proteomes" id="UP000589626">
    <property type="component" value="Unassembled WGS sequence"/>
</dbReference>
<gene>
    <name evidence="8" type="ORF">FHU40_003982</name>
</gene>
<keyword evidence="3" id="KW-1003">Cell membrane</keyword>
<dbReference type="AlphaFoldDB" id="A0A7W4VYN2"/>
<name>A0A7W4VYN2_9ACTN</name>
<organism evidence="8 9">
    <name type="scientific">Nocardioides soli</name>
    <dbReference type="NCBI Taxonomy" id="1036020"/>
    <lineage>
        <taxon>Bacteria</taxon>
        <taxon>Bacillati</taxon>
        <taxon>Actinomycetota</taxon>
        <taxon>Actinomycetes</taxon>
        <taxon>Propionibacteriales</taxon>
        <taxon>Nocardioidaceae</taxon>
        <taxon>Nocardioides</taxon>
    </lineage>
</organism>
<keyword evidence="5 7" id="KW-1133">Transmembrane helix</keyword>
<evidence type="ECO:0000256" key="4">
    <source>
        <dbReference type="ARBA" id="ARBA00022692"/>
    </source>
</evidence>
<comment type="subcellular location">
    <subcellularLocation>
        <location evidence="1">Cell membrane</location>
        <topology evidence="1">Multi-pass membrane protein</topology>
    </subcellularLocation>
</comment>
<evidence type="ECO:0000256" key="1">
    <source>
        <dbReference type="ARBA" id="ARBA00004651"/>
    </source>
</evidence>
<keyword evidence="6 7" id="KW-0472">Membrane</keyword>